<reference evidence="3" key="3">
    <citation type="submission" date="2015-06" db="UniProtKB">
        <authorList>
            <consortium name="EnsemblMetazoa"/>
        </authorList>
    </citation>
    <scope>IDENTIFICATION</scope>
</reference>
<dbReference type="OrthoDB" id="6431883at2759"/>
<reference evidence="2 4" key="2">
    <citation type="journal article" date="2013" name="Nature">
        <title>Insights into bilaterian evolution from three spiralian genomes.</title>
        <authorList>
            <person name="Simakov O."/>
            <person name="Marletaz F."/>
            <person name="Cho S.J."/>
            <person name="Edsinger-Gonzales E."/>
            <person name="Havlak P."/>
            <person name="Hellsten U."/>
            <person name="Kuo D.H."/>
            <person name="Larsson T."/>
            <person name="Lv J."/>
            <person name="Arendt D."/>
            <person name="Savage R."/>
            <person name="Osoegawa K."/>
            <person name="de Jong P."/>
            <person name="Grimwood J."/>
            <person name="Chapman J.A."/>
            <person name="Shapiro H."/>
            <person name="Aerts A."/>
            <person name="Otillar R.P."/>
            <person name="Terry A.Y."/>
            <person name="Boore J.L."/>
            <person name="Grigoriev I.V."/>
            <person name="Lindberg D.R."/>
            <person name="Seaver E.C."/>
            <person name="Weisblat D.A."/>
            <person name="Putnam N.H."/>
            <person name="Rokhsar D.S."/>
        </authorList>
    </citation>
    <scope>NUCLEOTIDE SEQUENCE</scope>
    <source>
        <strain evidence="2 4">I ESC-2004</strain>
    </source>
</reference>
<dbReference type="EMBL" id="AMQN01009085">
    <property type="status" value="NOT_ANNOTATED_CDS"/>
    <property type="molecule type" value="Genomic_DNA"/>
</dbReference>
<gene>
    <name evidence="2" type="ORF">CAPTEDRAFT_204278</name>
</gene>
<dbReference type="AlphaFoldDB" id="R7UDV0"/>
<dbReference type="InterPro" id="IPR040647">
    <property type="entry name" value="SPIN-DOC_Znf-C2H2"/>
</dbReference>
<name>R7UDV0_CAPTE</name>
<protein>
    <recommendedName>
        <fullName evidence="1">SPIN-DOC-like zinc-finger domain-containing protein</fullName>
    </recommendedName>
</protein>
<evidence type="ECO:0000313" key="2">
    <source>
        <dbReference type="EMBL" id="ELU01938.1"/>
    </source>
</evidence>
<accession>R7UDV0</accession>
<dbReference type="Pfam" id="PF18658">
    <property type="entry name" value="zf-C2H2_12"/>
    <property type="match status" value="1"/>
</dbReference>
<keyword evidence="4" id="KW-1185">Reference proteome</keyword>
<dbReference type="PANTHER" id="PTHR45913">
    <property type="entry name" value="EPM2A-INTERACTING PROTEIN 1"/>
    <property type="match status" value="1"/>
</dbReference>
<evidence type="ECO:0000313" key="3">
    <source>
        <dbReference type="EnsemblMetazoa" id="CapteP204278"/>
    </source>
</evidence>
<reference evidence="4" key="1">
    <citation type="submission" date="2012-12" db="EMBL/GenBank/DDBJ databases">
        <authorList>
            <person name="Hellsten U."/>
            <person name="Grimwood J."/>
            <person name="Chapman J.A."/>
            <person name="Shapiro H."/>
            <person name="Aerts A."/>
            <person name="Otillar R.P."/>
            <person name="Terry A.Y."/>
            <person name="Boore J.L."/>
            <person name="Simakov O."/>
            <person name="Marletaz F."/>
            <person name="Cho S.-J."/>
            <person name="Edsinger-Gonzales E."/>
            <person name="Havlak P."/>
            <person name="Kuo D.-H."/>
            <person name="Larsson T."/>
            <person name="Lv J."/>
            <person name="Arendt D."/>
            <person name="Savage R."/>
            <person name="Osoegawa K."/>
            <person name="de Jong P."/>
            <person name="Lindberg D.R."/>
            <person name="Seaver E.C."/>
            <person name="Weisblat D.A."/>
            <person name="Putnam N.H."/>
            <person name="Grigoriev I.V."/>
            <person name="Rokhsar D.S."/>
        </authorList>
    </citation>
    <scope>NUCLEOTIDE SEQUENCE</scope>
    <source>
        <strain evidence="4">I ESC-2004</strain>
    </source>
</reference>
<evidence type="ECO:0000259" key="1">
    <source>
        <dbReference type="Pfam" id="PF18658"/>
    </source>
</evidence>
<dbReference type="HOGENOM" id="CLU_021316_3_2_1"/>
<sequence length="118" mass="13841">MATATPPAKKRKLADENRVFKKEWQDFFFTELGMKLFCLICGNVINANKVCNIRRHFETVHPQQSEMPEDERKEFTRLKSQLDRQSAFMEKTVSKAKEAAEGNTRDSYRMAYIMAKEQ</sequence>
<dbReference type="EnsemblMetazoa" id="CapteT204278">
    <property type="protein sequence ID" value="CapteP204278"/>
    <property type="gene ID" value="CapteG204278"/>
</dbReference>
<dbReference type="Proteomes" id="UP000014760">
    <property type="component" value="Unassembled WGS sequence"/>
</dbReference>
<dbReference type="OMA" id="IENELCT"/>
<evidence type="ECO:0000313" key="4">
    <source>
        <dbReference type="Proteomes" id="UP000014760"/>
    </source>
</evidence>
<feature type="domain" description="SPIN-DOC-like zinc-finger" evidence="1">
    <location>
        <begin position="22"/>
        <end position="74"/>
    </location>
</feature>
<dbReference type="EMBL" id="KB304553">
    <property type="protein sequence ID" value="ELU01938.1"/>
    <property type="molecule type" value="Genomic_DNA"/>
</dbReference>
<organism evidence="2">
    <name type="scientific">Capitella teleta</name>
    <name type="common">Polychaete worm</name>
    <dbReference type="NCBI Taxonomy" id="283909"/>
    <lineage>
        <taxon>Eukaryota</taxon>
        <taxon>Metazoa</taxon>
        <taxon>Spiralia</taxon>
        <taxon>Lophotrochozoa</taxon>
        <taxon>Annelida</taxon>
        <taxon>Polychaeta</taxon>
        <taxon>Sedentaria</taxon>
        <taxon>Scolecida</taxon>
        <taxon>Capitellidae</taxon>
        <taxon>Capitella</taxon>
    </lineage>
</organism>
<proteinExistence type="predicted"/>
<dbReference type="PANTHER" id="PTHR45913:SF5">
    <property type="entry name" value="GENERAL TRANSCRIPTION FACTOR II-I REPEAT DOMAIN-CONTAINING PROTEIN 2A-LIKE PROTEIN"/>
    <property type="match status" value="1"/>
</dbReference>